<protein>
    <recommendedName>
        <fullName evidence="2">Glycosyl hydrolase family 32 N-terminal domain-containing protein</fullName>
    </recommendedName>
</protein>
<dbReference type="AlphaFoldDB" id="A0A382SVF5"/>
<accession>A0A382SVF5</accession>
<sequence>PVITEGAFDSQNLAFWDPLRECYVDYHRHSVYIDGQRTRHIMTCTSKDFRKWTKPKFIDFGDAPLEHLYTNAVTPYYRAPHIYMGFPKRFVPERSMYGHEHNGMSDAVYMTSRDGLRFKRWTEALVRPGLQPERWENRNNMTAWGILETANDLPSAPKELSIFTTEGYYRGDGCRLRRFTVRADGFVSVNAPLRDGELLTRALTFEGNQLSLNVATSAAGSVRVEIQEENGKAIKGFALRDADEIYGDELDRRVTWKGSGDVSSLAGKPVRLRFVLSDADLYSLQFVATPA</sequence>
<evidence type="ECO:0008006" key="2">
    <source>
        <dbReference type="Google" id="ProtNLM"/>
    </source>
</evidence>
<proteinExistence type="predicted"/>
<organism evidence="1">
    <name type="scientific">marine metagenome</name>
    <dbReference type="NCBI Taxonomy" id="408172"/>
    <lineage>
        <taxon>unclassified sequences</taxon>
        <taxon>metagenomes</taxon>
        <taxon>ecological metagenomes</taxon>
    </lineage>
</organism>
<evidence type="ECO:0000313" key="1">
    <source>
        <dbReference type="EMBL" id="SVD13920.1"/>
    </source>
</evidence>
<feature type="non-terminal residue" evidence="1">
    <location>
        <position position="1"/>
    </location>
</feature>
<name>A0A382SVF5_9ZZZZ</name>
<dbReference type="EMBL" id="UINC01131920">
    <property type="protein sequence ID" value="SVD13920.1"/>
    <property type="molecule type" value="Genomic_DNA"/>
</dbReference>
<gene>
    <name evidence="1" type="ORF">METZ01_LOCUS366774</name>
</gene>
<reference evidence="1" key="1">
    <citation type="submission" date="2018-05" db="EMBL/GenBank/DDBJ databases">
        <authorList>
            <person name="Lanie J.A."/>
            <person name="Ng W.-L."/>
            <person name="Kazmierczak K.M."/>
            <person name="Andrzejewski T.M."/>
            <person name="Davidsen T.M."/>
            <person name="Wayne K.J."/>
            <person name="Tettelin H."/>
            <person name="Glass J.I."/>
            <person name="Rusch D."/>
            <person name="Podicherti R."/>
            <person name="Tsui H.-C.T."/>
            <person name="Winkler M.E."/>
        </authorList>
    </citation>
    <scope>NUCLEOTIDE SEQUENCE</scope>
</reference>